<dbReference type="FunFam" id="3.40.50.300:FF:000011">
    <property type="entry name" value="Putative ABC transporter ATP-binding component"/>
    <property type="match status" value="1"/>
</dbReference>
<dbReference type="PROSITE" id="PS50893">
    <property type="entry name" value="ABC_TRANSPORTER_2"/>
    <property type="match status" value="2"/>
</dbReference>
<feature type="compositionally biased region" description="Low complexity" evidence="12">
    <location>
        <begin position="530"/>
        <end position="541"/>
    </location>
</feature>
<evidence type="ECO:0000256" key="5">
    <source>
        <dbReference type="ARBA" id="ARBA00022801"/>
    </source>
</evidence>
<dbReference type="InterPro" id="IPR027417">
    <property type="entry name" value="P-loop_NTPase"/>
</dbReference>
<keyword evidence="11" id="KW-0175">Coiled coil</keyword>
<keyword evidence="6 11" id="KW-0067">ATP-binding</keyword>
<evidence type="ECO:0000256" key="12">
    <source>
        <dbReference type="SAM" id="MobiDB-lite"/>
    </source>
</evidence>
<proteinExistence type="inferred from homology"/>
<evidence type="ECO:0000256" key="2">
    <source>
        <dbReference type="ARBA" id="ARBA00022737"/>
    </source>
</evidence>
<dbReference type="FunFam" id="3.40.50.300:FF:000309">
    <property type="entry name" value="ABC transporter ATP-binding protein"/>
    <property type="match status" value="1"/>
</dbReference>
<evidence type="ECO:0000256" key="7">
    <source>
        <dbReference type="ARBA" id="ARBA00023125"/>
    </source>
</evidence>
<comment type="catalytic activity">
    <reaction evidence="9 11">
        <text>ATP + H2O = ADP + phosphate + H(+)</text>
        <dbReference type="Rhea" id="RHEA:13065"/>
        <dbReference type="ChEBI" id="CHEBI:15377"/>
        <dbReference type="ChEBI" id="CHEBI:15378"/>
        <dbReference type="ChEBI" id="CHEBI:30616"/>
        <dbReference type="ChEBI" id="CHEBI:43474"/>
        <dbReference type="ChEBI" id="CHEBI:456216"/>
    </reaction>
</comment>
<comment type="caution">
    <text evidence="14">The sequence shown here is derived from an EMBL/GenBank/DDBJ whole genome shotgun (WGS) entry which is preliminary data.</text>
</comment>
<evidence type="ECO:0000259" key="13">
    <source>
        <dbReference type="PROSITE" id="PS50893"/>
    </source>
</evidence>
<dbReference type="InterPro" id="IPR051309">
    <property type="entry name" value="ABCF_ATPase"/>
</dbReference>
<dbReference type="EC" id="3.6.1.-" evidence="11"/>
<keyword evidence="1 11" id="KW-0963">Cytoplasm</keyword>
<evidence type="ECO:0000313" key="15">
    <source>
        <dbReference type="Proteomes" id="UP000705867"/>
    </source>
</evidence>
<dbReference type="HAMAP" id="MF_00848">
    <property type="entry name" value="Uup"/>
    <property type="match status" value="1"/>
</dbReference>
<dbReference type="GO" id="GO:0043022">
    <property type="term" value="F:ribosome binding"/>
    <property type="evidence" value="ECO:0007669"/>
    <property type="project" value="UniProtKB-UniRule"/>
</dbReference>
<keyword evidence="2 11" id="KW-0677">Repeat</keyword>
<dbReference type="InterPro" id="IPR032781">
    <property type="entry name" value="ABC_tran_Xtn"/>
</dbReference>
<organism evidence="14 15">
    <name type="scientific">Candidatus Nitrobium versatile</name>
    <dbReference type="NCBI Taxonomy" id="2884831"/>
    <lineage>
        <taxon>Bacteria</taxon>
        <taxon>Pseudomonadati</taxon>
        <taxon>Nitrospirota</taxon>
        <taxon>Nitrospiria</taxon>
        <taxon>Nitrospirales</taxon>
        <taxon>Nitrospiraceae</taxon>
        <taxon>Candidatus Nitrobium</taxon>
    </lineage>
</organism>
<feature type="compositionally biased region" description="Basic and acidic residues" evidence="12">
    <location>
        <begin position="542"/>
        <end position="554"/>
    </location>
</feature>
<evidence type="ECO:0000256" key="3">
    <source>
        <dbReference type="ARBA" id="ARBA00022741"/>
    </source>
</evidence>
<dbReference type="InterPro" id="IPR003439">
    <property type="entry name" value="ABC_transporter-like_ATP-bd"/>
</dbReference>
<name>A0A953M0R9_9BACT</name>
<keyword evidence="4 11" id="KW-0227">DNA damage</keyword>
<evidence type="ECO:0000256" key="9">
    <source>
        <dbReference type="ARBA" id="ARBA00049360"/>
    </source>
</evidence>
<reference evidence="14" key="1">
    <citation type="journal article" date="2021" name="bioRxiv">
        <title>Unraveling nitrogen, sulfur and carbon metabolic pathways and microbial community transcriptional responses to substrate deprivation and toxicity stresses in a bioreactor mimicking anoxic brackish coastal sediment conditions.</title>
        <authorList>
            <person name="Martins P.D."/>
            <person name="Echeveste M.J."/>
            <person name="Arshad A."/>
            <person name="Kurth J."/>
            <person name="Ouboter H."/>
            <person name="Jetten M.S.M."/>
            <person name="Welte C.U."/>
        </authorList>
    </citation>
    <scope>NUCLEOTIDE SEQUENCE</scope>
    <source>
        <strain evidence="14">MAG_39</strain>
    </source>
</reference>
<keyword evidence="7 11" id="KW-0238">DNA-binding</keyword>
<dbReference type="Pfam" id="PF16326">
    <property type="entry name" value="ABC_tran_CTD"/>
    <property type="match status" value="1"/>
</dbReference>
<keyword evidence="3 11" id="KW-0547">Nucleotide-binding</keyword>
<sequence>MALVSLHDIQISFGGPPLLVNAGLHIERGERVCLVGRNGTGKSTLMRLLTGELIPDSGEIVRQQGIRITHLTQEVPHDLPGTVFDVVAGGLGDLVELLSAYHKVSGRMDSESNASLLQELERIQHDLDAKGGWRAHQRVGTVLSRLQLPPDAPAAGLSGGYKRRVLLARALVCEPDLLLLDEPTNHLDIKAINWLEEFLLDFKGTLLFVTHDRMFLQKLATRIVEIDCGGLTDCPGEYAIYLKRRQAEKEAEAGQQALFDKKLAREEAWIRQGIKARRTRNEGRVQALKEMRKERLTRREAPGSVRLQANEAERTGKVVIEAFNVEYRWTGQPLLADFSTTIMRGDKVGIIGPNGSGKTTLLRILLGELDPHQGTVRHGTRLEVAYFDQHREQLKEEKSARDNVSEGSESVFINGAARHVMSYLQDFLFPPERARLPVKVLSGGERNRLLLAKLFTRPSNVLVLDEPTNDLDAETLELLEELLMEYKGTVLLVSHDRAFLNNVVTSSIAFEGGGRLSEYVGGYDDWLRQRTPAPSTRPAAAVEKKEKPRPQCERPRKLSFKEQRELEALPQHIEILEAEQQALYQALSDPAVYRQEGDAIAAMRKRMEELEQEVSGAYRRWEELEALQ</sequence>
<feature type="region of interest" description="Disordered" evidence="12">
    <location>
        <begin position="530"/>
        <end position="554"/>
    </location>
</feature>
<feature type="domain" description="ABC transporter" evidence="13">
    <location>
        <begin position="4"/>
        <end position="253"/>
    </location>
</feature>
<evidence type="ECO:0000256" key="11">
    <source>
        <dbReference type="HAMAP-Rule" id="MF_00848"/>
    </source>
</evidence>
<dbReference type="Proteomes" id="UP000705867">
    <property type="component" value="Unassembled WGS sequence"/>
</dbReference>
<dbReference type="EMBL" id="JAIOIV010000037">
    <property type="protein sequence ID" value="MBZ0155565.1"/>
    <property type="molecule type" value="Genomic_DNA"/>
</dbReference>
<dbReference type="PANTHER" id="PTHR42855:SF1">
    <property type="entry name" value="ABC TRANSPORTER DOMAIN-CONTAINING PROTEIN"/>
    <property type="match status" value="1"/>
</dbReference>
<feature type="binding site" evidence="11">
    <location>
        <begin position="352"/>
        <end position="359"/>
    </location>
    <ligand>
        <name>ATP</name>
        <dbReference type="ChEBI" id="CHEBI:30616"/>
        <label>2</label>
    </ligand>
</feature>
<dbReference type="InterPro" id="IPR043686">
    <property type="entry name" value="Uup"/>
</dbReference>
<dbReference type="GO" id="GO:0003677">
    <property type="term" value="F:DNA binding"/>
    <property type="evidence" value="ECO:0007669"/>
    <property type="project" value="UniProtKB-UniRule"/>
</dbReference>
<evidence type="ECO:0000313" key="14">
    <source>
        <dbReference type="EMBL" id="MBZ0155565.1"/>
    </source>
</evidence>
<dbReference type="Gene3D" id="1.10.287.380">
    <property type="entry name" value="Valyl-tRNA synthetase, C-terminal domain"/>
    <property type="match status" value="1"/>
</dbReference>
<dbReference type="PROSITE" id="PS00211">
    <property type="entry name" value="ABC_TRANSPORTER_1"/>
    <property type="match status" value="1"/>
</dbReference>
<feature type="coiled-coil region" evidence="11">
    <location>
        <begin position="593"/>
        <end position="627"/>
    </location>
</feature>
<dbReference type="AlphaFoldDB" id="A0A953M0R9"/>
<dbReference type="InterPro" id="IPR003593">
    <property type="entry name" value="AAA+_ATPase"/>
</dbReference>
<protein>
    <recommendedName>
        <fullName evidence="11">ATP-binding protein Uup</fullName>
        <ecNumber evidence="11">3.6.1.-</ecNumber>
    </recommendedName>
</protein>
<dbReference type="PANTHER" id="PTHR42855">
    <property type="entry name" value="ABC TRANSPORTER ATP-BINDING SUBUNIT"/>
    <property type="match status" value="1"/>
</dbReference>
<dbReference type="InterPro" id="IPR037118">
    <property type="entry name" value="Val-tRNA_synth_C_sf"/>
</dbReference>
<dbReference type="GO" id="GO:0006281">
    <property type="term" value="P:DNA repair"/>
    <property type="evidence" value="ECO:0007669"/>
    <property type="project" value="UniProtKB-KW"/>
</dbReference>
<keyword evidence="8 11" id="KW-0234">DNA repair</keyword>
<dbReference type="SUPFAM" id="SSF52540">
    <property type="entry name" value="P-loop containing nucleoside triphosphate hydrolases"/>
    <property type="match status" value="2"/>
</dbReference>
<evidence type="ECO:0000256" key="8">
    <source>
        <dbReference type="ARBA" id="ARBA00023204"/>
    </source>
</evidence>
<evidence type="ECO:0000256" key="10">
    <source>
        <dbReference type="ARBA" id="ARBA00061478"/>
    </source>
</evidence>
<dbReference type="Pfam" id="PF12848">
    <property type="entry name" value="ABC_tran_Xtn"/>
    <property type="match status" value="1"/>
</dbReference>
<gene>
    <name evidence="11" type="primary">uup</name>
    <name evidence="14" type="ORF">K8I29_05030</name>
</gene>
<evidence type="ECO:0000256" key="6">
    <source>
        <dbReference type="ARBA" id="ARBA00022840"/>
    </source>
</evidence>
<feature type="domain" description="ABC transporter" evidence="13">
    <location>
        <begin position="320"/>
        <end position="537"/>
    </location>
</feature>
<evidence type="ECO:0000256" key="4">
    <source>
        <dbReference type="ARBA" id="ARBA00022763"/>
    </source>
</evidence>
<dbReference type="SMART" id="SM00382">
    <property type="entry name" value="AAA"/>
    <property type="match status" value="2"/>
</dbReference>
<dbReference type="CDD" id="cd03221">
    <property type="entry name" value="ABCF_EF-3"/>
    <property type="match status" value="2"/>
</dbReference>
<keyword evidence="5 11" id="KW-0378">Hydrolase</keyword>
<reference evidence="14" key="2">
    <citation type="submission" date="2021-08" db="EMBL/GenBank/DDBJ databases">
        <authorList>
            <person name="Dalcin Martins P."/>
        </authorList>
    </citation>
    <scope>NUCLEOTIDE SEQUENCE</scope>
    <source>
        <strain evidence="14">MAG_39</strain>
    </source>
</reference>
<dbReference type="InterPro" id="IPR032524">
    <property type="entry name" value="ABC_tran_C"/>
</dbReference>
<comment type="similarity">
    <text evidence="10 11">Belongs to the ABC transporter superfamily. ABCF family. Uup subfamily.</text>
</comment>
<comment type="subcellular location">
    <subcellularLocation>
        <location evidence="11">Cytoplasm</location>
    </subcellularLocation>
    <text evidence="11">Associates with ribosomes.</text>
</comment>
<accession>A0A953M0R9</accession>
<dbReference type="GO" id="GO:0005737">
    <property type="term" value="C:cytoplasm"/>
    <property type="evidence" value="ECO:0007669"/>
    <property type="project" value="UniProtKB-SubCell"/>
</dbReference>
<dbReference type="Pfam" id="PF00005">
    <property type="entry name" value="ABC_tran"/>
    <property type="match status" value="2"/>
</dbReference>
<dbReference type="GO" id="GO:0016887">
    <property type="term" value="F:ATP hydrolysis activity"/>
    <property type="evidence" value="ECO:0007669"/>
    <property type="project" value="UniProtKB-UniRule"/>
</dbReference>
<dbReference type="InterPro" id="IPR017871">
    <property type="entry name" value="ABC_transporter-like_CS"/>
</dbReference>
<dbReference type="GO" id="GO:0005524">
    <property type="term" value="F:ATP binding"/>
    <property type="evidence" value="ECO:0007669"/>
    <property type="project" value="UniProtKB-UniRule"/>
</dbReference>
<dbReference type="Gene3D" id="3.40.50.300">
    <property type="entry name" value="P-loop containing nucleotide triphosphate hydrolases"/>
    <property type="match status" value="2"/>
</dbReference>
<comment type="function">
    <text evidence="11">Probably plays a role in ribosome assembly or function. May be involved in resolution of branched DNA intermediates that result from template switching in postreplication gaps. Binds DNA and has ATPase activity.</text>
</comment>
<evidence type="ECO:0000256" key="1">
    <source>
        <dbReference type="ARBA" id="ARBA00022490"/>
    </source>
</evidence>
<feature type="binding site" evidence="11">
    <location>
        <begin position="36"/>
        <end position="43"/>
    </location>
    <ligand>
        <name>ATP</name>
        <dbReference type="ChEBI" id="CHEBI:30616"/>
        <label>1</label>
    </ligand>
</feature>